<gene>
    <name evidence="2" type="ORF">BC962_2585</name>
</gene>
<dbReference type="PANTHER" id="PTHR12147">
    <property type="entry name" value="METALLOPEPTIDASE M28 FAMILY MEMBER"/>
    <property type="match status" value="1"/>
</dbReference>
<dbReference type="EMBL" id="RBLG01000004">
    <property type="protein sequence ID" value="RKS44913.1"/>
    <property type="molecule type" value="Genomic_DNA"/>
</dbReference>
<dbReference type="Proteomes" id="UP000276282">
    <property type="component" value="Unassembled WGS sequence"/>
</dbReference>
<evidence type="ECO:0000313" key="2">
    <source>
        <dbReference type="EMBL" id="RKS44913.1"/>
    </source>
</evidence>
<dbReference type="InterPro" id="IPR007484">
    <property type="entry name" value="Peptidase_M28"/>
</dbReference>
<dbReference type="SUPFAM" id="SSF53187">
    <property type="entry name" value="Zn-dependent exopeptidases"/>
    <property type="match status" value="1"/>
</dbReference>
<evidence type="ECO:0000259" key="1">
    <source>
        <dbReference type="Pfam" id="PF04389"/>
    </source>
</evidence>
<dbReference type="PROSITE" id="PS51257">
    <property type="entry name" value="PROKAR_LIPOPROTEIN"/>
    <property type="match status" value="1"/>
</dbReference>
<comment type="caution">
    <text evidence="2">The sequence shown here is derived from an EMBL/GenBank/DDBJ whole genome shotgun (WGS) entry which is preliminary data.</text>
</comment>
<dbReference type="AlphaFoldDB" id="A0A495P350"/>
<feature type="domain" description="Peptidase M28" evidence="1">
    <location>
        <begin position="118"/>
        <end position="315"/>
    </location>
</feature>
<dbReference type="PANTHER" id="PTHR12147:SF26">
    <property type="entry name" value="PEPTIDASE M28 DOMAIN-CONTAINING PROTEIN"/>
    <property type="match status" value="1"/>
</dbReference>
<proteinExistence type="predicted"/>
<accession>A0A495P350</accession>
<protein>
    <submittedName>
        <fullName evidence="2">Peptidase M28-like protein</fullName>
    </submittedName>
</protein>
<dbReference type="OrthoDB" id="9764939at2"/>
<name>A0A495P350_9FLAO</name>
<keyword evidence="3" id="KW-1185">Reference proteome</keyword>
<dbReference type="GO" id="GO:0008235">
    <property type="term" value="F:metalloexopeptidase activity"/>
    <property type="evidence" value="ECO:0007669"/>
    <property type="project" value="InterPro"/>
</dbReference>
<sequence length="342" mass="38530">MRDFFIFITMIKIFIRTASLGLLFLFSACNLTQNSTKEKQIIAPTVNAGITKANISEDVLKEELDFLTSNDLKGRNTGSEGIEKAAAYIEGILKKNKVKPYFETYRDSFDVKGSTGYNIIGFVEGTDPVLKKEFLIISAHYDHIGLVSPIANDSIANGANDNAAGSVAVLELAKYFGAASKNKRSILFVFLSAEEKGLLGSKHLAKRLKDEKLDLYVNFNIEMIGVPMVEKDHKAYLTGFEESNLAEKFNEYSEEKVLGFLPKAKEFNLFMRSDNYSFYKEFNVPAQTISSFDFTNYNYYHQVQDEADKMDIPFMADLIESIIPGIYKMANTPTKEIKLNKE</sequence>
<dbReference type="Gene3D" id="3.40.630.10">
    <property type="entry name" value="Zn peptidases"/>
    <property type="match status" value="1"/>
</dbReference>
<reference evidence="2 3" key="1">
    <citation type="submission" date="2018-10" db="EMBL/GenBank/DDBJ databases">
        <title>Genomic Encyclopedia of Archaeal and Bacterial Type Strains, Phase II (KMG-II): from individual species to whole genera.</title>
        <authorList>
            <person name="Goeker M."/>
        </authorList>
    </citation>
    <scope>NUCLEOTIDE SEQUENCE [LARGE SCALE GENOMIC DNA]</scope>
    <source>
        <strain evidence="2 3">DSM 19839</strain>
    </source>
</reference>
<dbReference type="Pfam" id="PF04389">
    <property type="entry name" value="Peptidase_M28"/>
    <property type="match status" value="1"/>
</dbReference>
<organism evidence="2 3">
    <name type="scientific">Gillisia mitskevichiae</name>
    <dbReference type="NCBI Taxonomy" id="270921"/>
    <lineage>
        <taxon>Bacteria</taxon>
        <taxon>Pseudomonadati</taxon>
        <taxon>Bacteroidota</taxon>
        <taxon>Flavobacteriia</taxon>
        <taxon>Flavobacteriales</taxon>
        <taxon>Flavobacteriaceae</taxon>
        <taxon>Gillisia</taxon>
    </lineage>
</organism>
<dbReference type="InterPro" id="IPR045175">
    <property type="entry name" value="M28_fam"/>
</dbReference>
<evidence type="ECO:0000313" key="3">
    <source>
        <dbReference type="Proteomes" id="UP000276282"/>
    </source>
</evidence>
<dbReference type="GO" id="GO:0006508">
    <property type="term" value="P:proteolysis"/>
    <property type="evidence" value="ECO:0007669"/>
    <property type="project" value="InterPro"/>
</dbReference>